<accession>E4XEA3</accession>
<evidence type="ECO:0000256" key="9">
    <source>
        <dbReference type="SAM" id="Phobius"/>
    </source>
</evidence>
<sequence>MTVVGEIAHHTADIIAFAWGFVTYIPWFVISGAGYKLSMNKRLKSREIKPAVRRAVENTVLIHNFDQQHDTLVDAFRAATARFGSRMAIGRRQLLSEDDELQPNGRTFKKNTYGDYQFKTFSEMETLVNNTAAGFASLGLKKGDKIALYMETRSEWMIAAHAAFRAGLTVVTVYASLGEDRVIEAIEESEAKALVSSNALLSKCVKPVADAMQGQLVHIINCKDENNKPCQVDASITITAFGAISQTDASTFEAPEVSGDDLAVIMYTSGTTGKAKGVMILHKNICAAIGGLTSRLKLSGISFDDDVYIGYLPCAHVLELAAENTVLLNGSRIGYSSPLTLSDKSAKIKTGTMGDARALRPTLMAAVPEILERIRKNVDQVLKQGSAVKQAVFKYAYNYKLDQVQNGGDSPVLNRLIFKKTRDLLGGRLKAMIAGGAPVEAKTQQFMSICMSCPLVIGYGLTETCAAGAVQDAYDISSGRVGPPLGCTEIRLIDWEEGNYTINNEPPQGEVLIGGPAITAGYFKMPEKTAEDYCEIDGLRYFKTGDIGEWDSDGALKIIDRNKMRHGEYVALGKVEAALKTSGAVANIVVYGSGAILMPIAIACPVEKVLLDWAKELGVEGDLVEICKDDKINKKMMEELQATAKAATLSKLEIPNKVHIDGNFDAGWLPDTGLVTDAFKVP</sequence>
<dbReference type="PANTHER" id="PTHR43272:SF83">
    <property type="entry name" value="ACYL-COA SYNTHETASE LONG-CHAIN, ISOFORM J"/>
    <property type="match status" value="1"/>
</dbReference>
<dbReference type="AlphaFoldDB" id="E4XEA3"/>
<evidence type="ECO:0000256" key="1">
    <source>
        <dbReference type="ARBA" id="ARBA00006432"/>
    </source>
</evidence>
<evidence type="ECO:0000313" key="12">
    <source>
        <dbReference type="Proteomes" id="UP000001307"/>
    </source>
</evidence>
<dbReference type="OrthoDB" id="1700726at2759"/>
<dbReference type="GO" id="GO:0035336">
    <property type="term" value="P:long-chain fatty-acyl-CoA metabolic process"/>
    <property type="evidence" value="ECO:0007669"/>
    <property type="project" value="TreeGrafter"/>
</dbReference>
<keyword evidence="9" id="KW-0812">Transmembrane</keyword>
<dbReference type="Gene3D" id="3.40.50.12780">
    <property type="entry name" value="N-terminal domain of ligase-like"/>
    <property type="match status" value="1"/>
</dbReference>
<feature type="transmembrane region" description="Helical" evidence="9">
    <location>
        <begin position="14"/>
        <end position="35"/>
    </location>
</feature>
<evidence type="ECO:0000256" key="2">
    <source>
        <dbReference type="ARBA" id="ARBA00022598"/>
    </source>
</evidence>
<dbReference type="PROSITE" id="PS00455">
    <property type="entry name" value="AMP_BINDING"/>
    <property type="match status" value="1"/>
</dbReference>
<evidence type="ECO:0000256" key="4">
    <source>
        <dbReference type="ARBA" id="ARBA00022832"/>
    </source>
</evidence>
<evidence type="ECO:0000256" key="3">
    <source>
        <dbReference type="ARBA" id="ARBA00022741"/>
    </source>
</evidence>
<dbReference type="EC" id="6.2.1.3" evidence="7"/>
<dbReference type="Proteomes" id="UP000001307">
    <property type="component" value="Unassembled WGS sequence"/>
</dbReference>
<dbReference type="GO" id="GO:0030182">
    <property type="term" value="P:neuron differentiation"/>
    <property type="evidence" value="ECO:0007669"/>
    <property type="project" value="TreeGrafter"/>
</dbReference>
<proteinExistence type="inferred from homology"/>
<evidence type="ECO:0000256" key="5">
    <source>
        <dbReference type="ARBA" id="ARBA00022840"/>
    </source>
</evidence>
<keyword evidence="9" id="KW-1133">Transmembrane helix</keyword>
<dbReference type="GO" id="GO:0004467">
    <property type="term" value="F:long-chain fatty acid-CoA ligase activity"/>
    <property type="evidence" value="ECO:0007669"/>
    <property type="project" value="UniProtKB-EC"/>
</dbReference>
<dbReference type="EMBL" id="FN653041">
    <property type="protein sequence ID" value="CBY09506.1"/>
    <property type="molecule type" value="Genomic_DNA"/>
</dbReference>
<keyword evidence="12" id="KW-1185">Reference proteome</keyword>
<evidence type="ECO:0000259" key="10">
    <source>
        <dbReference type="Pfam" id="PF00501"/>
    </source>
</evidence>
<dbReference type="GO" id="GO:0005886">
    <property type="term" value="C:plasma membrane"/>
    <property type="evidence" value="ECO:0007669"/>
    <property type="project" value="TreeGrafter"/>
</dbReference>
<keyword evidence="2" id="KW-0436">Ligase</keyword>
<dbReference type="GO" id="GO:0005811">
    <property type="term" value="C:lipid droplet"/>
    <property type="evidence" value="ECO:0007669"/>
    <property type="project" value="TreeGrafter"/>
</dbReference>
<organism evidence="11">
    <name type="scientific">Oikopleura dioica</name>
    <name type="common">Tunicate</name>
    <dbReference type="NCBI Taxonomy" id="34765"/>
    <lineage>
        <taxon>Eukaryota</taxon>
        <taxon>Metazoa</taxon>
        <taxon>Chordata</taxon>
        <taxon>Tunicata</taxon>
        <taxon>Appendicularia</taxon>
        <taxon>Copelata</taxon>
        <taxon>Oikopleuridae</taxon>
        <taxon>Oikopleura</taxon>
    </lineage>
</organism>
<gene>
    <name evidence="11" type="ORF">GSOID_T00008507001</name>
</gene>
<dbReference type="SUPFAM" id="SSF56801">
    <property type="entry name" value="Acetyl-CoA synthetase-like"/>
    <property type="match status" value="1"/>
</dbReference>
<name>E4XEA3_OIKDI</name>
<evidence type="ECO:0000256" key="6">
    <source>
        <dbReference type="ARBA" id="ARBA00023098"/>
    </source>
</evidence>
<reference evidence="11" key="1">
    <citation type="journal article" date="2010" name="Science">
        <title>Plasticity of animal genome architecture unmasked by rapid evolution of a pelagic tunicate.</title>
        <authorList>
            <person name="Denoeud F."/>
            <person name="Henriet S."/>
            <person name="Mungpakdee S."/>
            <person name="Aury J.M."/>
            <person name="Da Silva C."/>
            <person name="Brinkmann H."/>
            <person name="Mikhaleva J."/>
            <person name="Olsen L.C."/>
            <person name="Jubin C."/>
            <person name="Canestro C."/>
            <person name="Bouquet J.M."/>
            <person name="Danks G."/>
            <person name="Poulain J."/>
            <person name="Campsteijn C."/>
            <person name="Adamski M."/>
            <person name="Cross I."/>
            <person name="Yadetie F."/>
            <person name="Muffato M."/>
            <person name="Louis A."/>
            <person name="Butcher S."/>
            <person name="Tsagkogeorga G."/>
            <person name="Konrad A."/>
            <person name="Singh S."/>
            <person name="Jensen M.F."/>
            <person name="Cong E.H."/>
            <person name="Eikeseth-Otteraa H."/>
            <person name="Noel B."/>
            <person name="Anthouard V."/>
            <person name="Porcel B.M."/>
            <person name="Kachouri-Lafond R."/>
            <person name="Nishino A."/>
            <person name="Ugolini M."/>
            <person name="Chourrout P."/>
            <person name="Nishida H."/>
            <person name="Aasland R."/>
            <person name="Huzurbazar S."/>
            <person name="Westhof E."/>
            <person name="Delsuc F."/>
            <person name="Lehrach H."/>
            <person name="Reinhardt R."/>
            <person name="Weissenbach J."/>
            <person name="Roy S.W."/>
            <person name="Artiguenave F."/>
            <person name="Postlethwait J.H."/>
            <person name="Manak J.R."/>
            <person name="Thompson E.M."/>
            <person name="Jaillon O."/>
            <person name="Du Pasquier L."/>
            <person name="Boudinot P."/>
            <person name="Liberles D.A."/>
            <person name="Volff J.N."/>
            <person name="Philippe H."/>
            <person name="Lenhard B."/>
            <person name="Roest Crollius H."/>
            <person name="Wincker P."/>
            <person name="Chourrout D."/>
        </authorList>
    </citation>
    <scope>NUCLEOTIDE SEQUENCE [LARGE SCALE GENOMIC DNA]</scope>
</reference>
<feature type="domain" description="AMP-dependent synthetase/ligase" evidence="10">
    <location>
        <begin position="111"/>
        <end position="523"/>
    </location>
</feature>
<comment type="similarity">
    <text evidence="1">Belongs to the ATP-dependent AMP-binding enzyme family.</text>
</comment>
<dbReference type="GO" id="GO:0005524">
    <property type="term" value="F:ATP binding"/>
    <property type="evidence" value="ECO:0007669"/>
    <property type="project" value="UniProtKB-KW"/>
</dbReference>
<keyword evidence="3" id="KW-0547">Nucleotide-binding</keyword>
<keyword evidence="6" id="KW-0443">Lipid metabolism</keyword>
<evidence type="ECO:0000313" key="11">
    <source>
        <dbReference type="EMBL" id="CBY09506.1"/>
    </source>
</evidence>
<protein>
    <recommendedName>
        <fullName evidence="7">long-chain-fatty-acid--CoA ligase</fullName>
        <ecNumber evidence="7">6.2.1.3</ecNumber>
    </recommendedName>
</protein>
<evidence type="ECO:0000256" key="7">
    <source>
        <dbReference type="ARBA" id="ARBA00026121"/>
    </source>
</evidence>
<keyword evidence="5" id="KW-0067">ATP-binding</keyword>
<comment type="catalytic activity">
    <reaction evidence="8">
        <text>a long-chain fatty acid + ATP + CoA = a long-chain fatty acyl-CoA + AMP + diphosphate</text>
        <dbReference type="Rhea" id="RHEA:15421"/>
        <dbReference type="ChEBI" id="CHEBI:30616"/>
        <dbReference type="ChEBI" id="CHEBI:33019"/>
        <dbReference type="ChEBI" id="CHEBI:57287"/>
        <dbReference type="ChEBI" id="CHEBI:57560"/>
        <dbReference type="ChEBI" id="CHEBI:83139"/>
        <dbReference type="ChEBI" id="CHEBI:456215"/>
        <dbReference type="EC" id="6.2.1.3"/>
    </reaction>
</comment>
<keyword evidence="4" id="KW-0276">Fatty acid metabolism</keyword>
<dbReference type="GO" id="GO:0005783">
    <property type="term" value="C:endoplasmic reticulum"/>
    <property type="evidence" value="ECO:0007669"/>
    <property type="project" value="TreeGrafter"/>
</dbReference>
<dbReference type="InterPro" id="IPR042099">
    <property type="entry name" value="ANL_N_sf"/>
</dbReference>
<evidence type="ECO:0000256" key="8">
    <source>
        <dbReference type="ARBA" id="ARBA00036813"/>
    </source>
</evidence>
<dbReference type="PANTHER" id="PTHR43272">
    <property type="entry name" value="LONG-CHAIN-FATTY-ACID--COA LIGASE"/>
    <property type="match status" value="1"/>
</dbReference>
<dbReference type="InterPro" id="IPR000873">
    <property type="entry name" value="AMP-dep_synth/lig_dom"/>
</dbReference>
<keyword evidence="9" id="KW-0472">Membrane</keyword>
<dbReference type="InParanoid" id="E4XEA3"/>
<dbReference type="InterPro" id="IPR020845">
    <property type="entry name" value="AMP-binding_CS"/>
</dbReference>
<dbReference type="Pfam" id="PF00501">
    <property type="entry name" value="AMP-binding"/>
    <property type="match status" value="1"/>
</dbReference>